<organism evidence="1">
    <name type="scientific">Odontella aurita</name>
    <dbReference type="NCBI Taxonomy" id="265563"/>
    <lineage>
        <taxon>Eukaryota</taxon>
        <taxon>Sar</taxon>
        <taxon>Stramenopiles</taxon>
        <taxon>Ochrophyta</taxon>
        <taxon>Bacillariophyta</taxon>
        <taxon>Mediophyceae</taxon>
        <taxon>Biddulphiophycidae</taxon>
        <taxon>Eupodiscales</taxon>
        <taxon>Odontellaceae</taxon>
        <taxon>Odontella</taxon>
    </lineage>
</organism>
<dbReference type="EMBL" id="HBKQ01048581">
    <property type="protein sequence ID" value="CAE2273654.1"/>
    <property type="molecule type" value="Transcribed_RNA"/>
</dbReference>
<accession>A0A7S4JT79</accession>
<evidence type="ECO:0000313" key="1">
    <source>
        <dbReference type="EMBL" id="CAE2273654.1"/>
    </source>
</evidence>
<protein>
    <submittedName>
        <fullName evidence="1">Uncharacterized protein</fullName>
    </submittedName>
</protein>
<dbReference type="AlphaFoldDB" id="A0A7S4JT79"/>
<gene>
    <name evidence="1" type="ORF">OAUR00152_LOCUS33560</name>
</gene>
<name>A0A7S4JT79_9STRA</name>
<sequence length="110" mass="12598">MFVDDNLELLQVPSFQLAPDTLLDTRIDQGVVFRHQVFLRENLHNVNGDFFLEPFATTPLLQFLHRNSMGKLQSAVDCTNDLSACIRNIVLRNVVWHALDIDELDPAMSF</sequence>
<reference evidence="1" key="1">
    <citation type="submission" date="2021-01" db="EMBL/GenBank/DDBJ databases">
        <authorList>
            <person name="Corre E."/>
            <person name="Pelletier E."/>
            <person name="Niang G."/>
            <person name="Scheremetjew M."/>
            <person name="Finn R."/>
            <person name="Kale V."/>
            <person name="Holt S."/>
            <person name="Cochrane G."/>
            <person name="Meng A."/>
            <person name="Brown T."/>
            <person name="Cohen L."/>
        </authorList>
    </citation>
    <scope>NUCLEOTIDE SEQUENCE</scope>
    <source>
        <strain evidence="1">Isolate 1302-5</strain>
    </source>
</reference>
<proteinExistence type="predicted"/>